<keyword evidence="2" id="KW-1133">Transmembrane helix</keyword>
<accession>A0A9D1IYU9</accession>
<reference evidence="3" key="1">
    <citation type="submission" date="2020-10" db="EMBL/GenBank/DDBJ databases">
        <authorList>
            <person name="Gilroy R."/>
        </authorList>
    </citation>
    <scope>NUCLEOTIDE SEQUENCE</scope>
    <source>
        <strain evidence="3">ChiGjej3B3-7149</strain>
    </source>
</reference>
<evidence type="ECO:0000313" key="4">
    <source>
        <dbReference type="Proteomes" id="UP000824238"/>
    </source>
</evidence>
<feature type="compositionally biased region" description="Basic and acidic residues" evidence="1">
    <location>
        <begin position="44"/>
        <end position="71"/>
    </location>
</feature>
<feature type="transmembrane region" description="Helical" evidence="2">
    <location>
        <begin position="150"/>
        <end position="172"/>
    </location>
</feature>
<reference evidence="3" key="2">
    <citation type="journal article" date="2021" name="PeerJ">
        <title>Extensive microbial diversity within the chicken gut microbiome revealed by metagenomics and culture.</title>
        <authorList>
            <person name="Gilroy R."/>
            <person name="Ravi A."/>
            <person name="Getino M."/>
            <person name="Pursley I."/>
            <person name="Horton D.L."/>
            <person name="Alikhan N.F."/>
            <person name="Baker D."/>
            <person name="Gharbi K."/>
            <person name="Hall N."/>
            <person name="Watson M."/>
            <person name="Adriaenssens E.M."/>
            <person name="Foster-Nyarko E."/>
            <person name="Jarju S."/>
            <person name="Secka A."/>
            <person name="Antonio M."/>
            <person name="Oren A."/>
            <person name="Chaudhuri R.R."/>
            <person name="La Ragione R."/>
            <person name="Hildebrand F."/>
            <person name="Pallen M.J."/>
        </authorList>
    </citation>
    <scope>NUCLEOTIDE SEQUENCE</scope>
    <source>
        <strain evidence="3">ChiGjej3B3-7149</strain>
    </source>
</reference>
<dbReference type="Proteomes" id="UP000824238">
    <property type="component" value="Unassembled WGS sequence"/>
</dbReference>
<evidence type="ECO:0000313" key="3">
    <source>
        <dbReference type="EMBL" id="HIR54712.1"/>
    </source>
</evidence>
<feature type="region of interest" description="Disordered" evidence="1">
    <location>
        <begin position="24"/>
        <end position="141"/>
    </location>
</feature>
<name>A0A9D1IYU9_9FIRM</name>
<gene>
    <name evidence="3" type="ORF">IAD36_03805</name>
</gene>
<dbReference type="EMBL" id="DVHH01000096">
    <property type="protein sequence ID" value="HIR54712.1"/>
    <property type="molecule type" value="Genomic_DNA"/>
</dbReference>
<keyword evidence="2" id="KW-0812">Transmembrane</keyword>
<organism evidence="3 4">
    <name type="scientific">Candidatus Scatomorpha intestinigallinarum</name>
    <dbReference type="NCBI Taxonomy" id="2840923"/>
    <lineage>
        <taxon>Bacteria</taxon>
        <taxon>Bacillati</taxon>
        <taxon>Bacillota</taxon>
        <taxon>Clostridia</taxon>
        <taxon>Eubacteriales</taxon>
        <taxon>Candidatus Scatomorpha</taxon>
    </lineage>
</organism>
<feature type="compositionally biased region" description="Basic and acidic residues" evidence="1">
    <location>
        <begin position="100"/>
        <end position="118"/>
    </location>
</feature>
<proteinExistence type="predicted"/>
<comment type="caution">
    <text evidence="3">The sequence shown here is derived from an EMBL/GenBank/DDBJ whole genome shotgun (WGS) entry which is preliminary data.</text>
</comment>
<sequence length="589" mass="63979">MSEENKGFDFTGLSADEDFDSFLESIRRDLDGTPAPRPAAPTAVEDRPEPAEERPAPRRAARAEKAQEPEPKAAAPRAAGTGASAEEQPPAKRERRPAKERRETDEARPVPAQREARPKPVRRQAPEIKWNPPPEEEEPPVRRGGFARALILYALVLLVVIAAGLAVLWKYLEAYEFTRPENVMEQFEQMANEQYWETAVTSSFVVSPSEFETESALVDELCLSLLRDGQMSYVEDEGYTDEAPIYLVSVNGIELCRVYMSPQAGGEAGFGLEYMSIDKVELLAEFIAPASRSISITAPADATVTLNGITVGESYISSEAPDASVLPELEPEAAELLCRYDIQGIYGTVEIAATSASGEQLEAVSSDRDGAVFPLPEGEVSVTVYAPEGAALSINGVELDESYKTGDSVTLALFEGLESYGEAPAMEAWEIGGLHLTPEISAVDASGAELSAPYLQDGAYVFQPAPDAELESSQRDYAEKFYELYSAFAANKDEKIDTNYYNILPYMYGGTPLGTRLASEYSSRLPSGGVAAGSYDEVEVTGFVAYGDNLYTCTVLLYNDDELAGSCEVAFIKASGKWYAAATVEYSFE</sequence>
<keyword evidence="2" id="KW-0472">Membrane</keyword>
<protein>
    <submittedName>
        <fullName evidence="3">Uncharacterized protein</fullName>
    </submittedName>
</protein>
<dbReference type="AlphaFoldDB" id="A0A9D1IYU9"/>
<evidence type="ECO:0000256" key="1">
    <source>
        <dbReference type="SAM" id="MobiDB-lite"/>
    </source>
</evidence>
<evidence type="ECO:0000256" key="2">
    <source>
        <dbReference type="SAM" id="Phobius"/>
    </source>
</evidence>